<sequence>MMASVNEYYQQMEKTGIPKRFTHVLPPNEIEYKNWLVGQNGLPPVEEWRDRMYAETVKLLKTMQDGCKDQWDDDYWTAVIESKGVESPTNGHSLFSRCS</sequence>
<gene>
    <name evidence="1" type="ORF">L1049_011753</name>
</gene>
<dbReference type="EMBL" id="JBBPBK010000006">
    <property type="protein sequence ID" value="KAK9283507.1"/>
    <property type="molecule type" value="Genomic_DNA"/>
</dbReference>
<name>A0AAP0WYB3_LIQFO</name>
<dbReference type="Proteomes" id="UP001415857">
    <property type="component" value="Unassembled WGS sequence"/>
</dbReference>
<keyword evidence="2" id="KW-1185">Reference proteome</keyword>
<proteinExistence type="predicted"/>
<organism evidence="1 2">
    <name type="scientific">Liquidambar formosana</name>
    <name type="common">Formosan gum</name>
    <dbReference type="NCBI Taxonomy" id="63359"/>
    <lineage>
        <taxon>Eukaryota</taxon>
        <taxon>Viridiplantae</taxon>
        <taxon>Streptophyta</taxon>
        <taxon>Embryophyta</taxon>
        <taxon>Tracheophyta</taxon>
        <taxon>Spermatophyta</taxon>
        <taxon>Magnoliopsida</taxon>
        <taxon>eudicotyledons</taxon>
        <taxon>Gunneridae</taxon>
        <taxon>Pentapetalae</taxon>
        <taxon>Saxifragales</taxon>
        <taxon>Altingiaceae</taxon>
        <taxon>Liquidambar</taxon>
    </lineage>
</organism>
<accession>A0AAP0WYB3</accession>
<comment type="caution">
    <text evidence="1">The sequence shown here is derived from an EMBL/GenBank/DDBJ whole genome shotgun (WGS) entry which is preliminary data.</text>
</comment>
<evidence type="ECO:0000313" key="2">
    <source>
        <dbReference type="Proteomes" id="UP001415857"/>
    </source>
</evidence>
<dbReference type="AlphaFoldDB" id="A0AAP0WYB3"/>
<protein>
    <submittedName>
        <fullName evidence="1">Uncharacterized protein</fullName>
    </submittedName>
</protein>
<reference evidence="1 2" key="1">
    <citation type="journal article" date="2024" name="Plant J.">
        <title>Genome sequences and population genomics reveal climatic adaptation and genomic divergence between two closely related sweetgum species.</title>
        <authorList>
            <person name="Xu W.Q."/>
            <person name="Ren C.Q."/>
            <person name="Zhang X.Y."/>
            <person name="Comes H.P."/>
            <person name="Liu X.H."/>
            <person name="Li Y.G."/>
            <person name="Kettle C.J."/>
            <person name="Jalonen R."/>
            <person name="Gaisberger H."/>
            <person name="Ma Y.Z."/>
            <person name="Qiu Y.X."/>
        </authorList>
    </citation>
    <scope>NUCLEOTIDE SEQUENCE [LARGE SCALE GENOMIC DNA]</scope>
    <source>
        <strain evidence="1">Hangzhou</strain>
    </source>
</reference>
<evidence type="ECO:0000313" key="1">
    <source>
        <dbReference type="EMBL" id="KAK9283507.1"/>
    </source>
</evidence>